<protein>
    <submittedName>
        <fullName evidence="4">PR-1-like protein</fullName>
    </submittedName>
</protein>
<dbReference type="PRINTS" id="PR00837">
    <property type="entry name" value="V5TPXLIKE"/>
</dbReference>
<feature type="chain" id="PRO_5025649300" evidence="2">
    <location>
        <begin position="18"/>
        <end position="321"/>
    </location>
</feature>
<evidence type="ECO:0000313" key="5">
    <source>
        <dbReference type="Proteomes" id="UP000800038"/>
    </source>
</evidence>
<name>A0A6A5SG63_9PLEO</name>
<dbReference type="InterPro" id="IPR001283">
    <property type="entry name" value="CRISP-related"/>
</dbReference>
<dbReference type="Proteomes" id="UP000800038">
    <property type="component" value="Unassembled WGS sequence"/>
</dbReference>
<dbReference type="Gene3D" id="3.40.33.10">
    <property type="entry name" value="CAP"/>
    <property type="match status" value="1"/>
</dbReference>
<dbReference type="CDD" id="cd05380">
    <property type="entry name" value="CAP_euk"/>
    <property type="match status" value="1"/>
</dbReference>
<dbReference type="InterPro" id="IPR014044">
    <property type="entry name" value="CAP_dom"/>
</dbReference>
<dbReference type="AlphaFoldDB" id="A0A6A5SG63"/>
<reference evidence="4" key="1">
    <citation type="journal article" date="2020" name="Stud. Mycol.">
        <title>101 Dothideomycetes genomes: a test case for predicting lifestyles and emergence of pathogens.</title>
        <authorList>
            <person name="Haridas S."/>
            <person name="Albert R."/>
            <person name="Binder M."/>
            <person name="Bloem J."/>
            <person name="Labutti K."/>
            <person name="Salamov A."/>
            <person name="Andreopoulos B."/>
            <person name="Baker S."/>
            <person name="Barry K."/>
            <person name="Bills G."/>
            <person name="Bluhm B."/>
            <person name="Cannon C."/>
            <person name="Castanera R."/>
            <person name="Culley D."/>
            <person name="Daum C."/>
            <person name="Ezra D."/>
            <person name="Gonzalez J."/>
            <person name="Henrissat B."/>
            <person name="Kuo A."/>
            <person name="Liang C."/>
            <person name="Lipzen A."/>
            <person name="Lutzoni F."/>
            <person name="Magnuson J."/>
            <person name="Mondo S."/>
            <person name="Nolan M."/>
            <person name="Ohm R."/>
            <person name="Pangilinan J."/>
            <person name="Park H.-J."/>
            <person name="Ramirez L."/>
            <person name="Alfaro M."/>
            <person name="Sun H."/>
            <person name="Tritt A."/>
            <person name="Yoshinaga Y."/>
            <person name="Zwiers L.-H."/>
            <person name="Turgeon B."/>
            <person name="Goodwin S."/>
            <person name="Spatafora J."/>
            <person name="Crous P."/>
            <person name="Grigoriev I."/>
        </authorList>
    </citation>
    <scope>NUCLEOTIDE SEQUENCE</scope>
    <source>
        <strain evidence="4">CBS 161.51</strain>
    </source>
</reference>
<feature type="region of interest" description="Disordered" evidence="1">
    <location>
        <begin position="52"/>
        <end position="147"/>
    </location>
</feature>
<evidence type="ECO:0000259" key="3">
    <source>
        <dbReference type="SMART" id="SM00198"/>
    </source>
</evidence>
<accession>A0A6A5SG63</accession>
<keyword evidence="2" id="KW-0732">Signal</keyword>
<organism evidence="4 5">
    <name type="scientific">Clathrospora elynae</name>
    <dbReference type="NCBI Taxonomy" id="706981"/>
    <lineage>
        <taxon>Eukaryota</taxon>
        <taxon>Fungi</taxon>
        <taxon>Dikarya</taxon>
        <taxon>Ascomycota</taxon>
        <taxon>Pezizomycotina</taxon>
        <taxon>Dothideomycetes</taxon>
        <taxon>Pleosporomycetidae</taxon>
        <taxon>Pleosporales</taxon>
        <taxon>Diademaceae</taxon>
        <taxon>Clathrospora</taxon>
    </lineage>
</organism>
<evidence type="ECO:0000256" key="2">
    <source>
        <dbReference type="SAM" id="SignalP"/>
    </source>
</evidence>
<feature type="compositionally biased region" description="Polar residues" evidence="1">
    <location>
        <begin position="136"/>
        <end position="147"/>
    </location>
</feature>
<feature type="domain" description="SCP" evidence="3">
    <location>
        <begin position="154"/>
        <end position="301"/>
    </location>
</feature>
<dbReference type="OrthoDB" id="337038at2759"/>
<keyword evidence="5" id="KW-1185">Reference proteome</keyword>
<feature type="compositionally biased region" description="Low complexity" evidence="1">
    <location>
        <begin position="99"/>
        <end position="135"/>
    </location>
</feature>
<dbReference type="SUPFAM" id="SSF55797">
    <property type="entry name" value="PR-1-like"/>
    <property type="match status" value="1"/>
</dbReference>
<dbReference type="Pfam" id="PF00188">
    <property type="entry name" value="CAP"/>
    <property type="match status" value="1"/>
</dbReference>
<evidence type="ECO:0000313" key="4">
    <source>
        <dbReference type="EMBL" id="KAF1938842.1"/>
    </source>
</evidence>
<dbReference type="SMART" id="SM00198">
    <property type="entry name" value="SCP"/>
    <property type="match status" value="1"/>
</dbReference>
<dbReference type="InterPro" id="IPR035940">
    <property type="entry name" value="CAP_sf"/>
</dbReference>
<feature type="compositionally biased region" description="Low complexity" evidence="1">
    <location>
        <begin position="52"/>
        <end position="67"/>
    </location>
</feature>
<evidence type="ECO:0000256" key="1">
    <source>
        <dbReference type="SAM" id="MobiDB-lite"/>
    </source>
</evidence>
<feature type="signal peptide" evidence="2">
    <location>
        <begin position="1"/>
        <end position="17"/>
    </location>
</feature>
<gene>
    <name evidence="4" type="ORF">EJ02DRAFT_457518</name>
</gene>
<sequence length="321" mass="34178">MRSSVLIASALAVSVLARPQLHRRQPKIVFETQLVVETVVVYVTESYAKPTSTSLALSTTAEATTTPTPEPVPRPKPESSLFSELPVTPAASPAPAPSSTPKSSSEPEYHAQPQPSPAYVAPPSSSTVPAPQPTVLSNEHSSGTDQAYLSSGADYQAAVLFHHNAARANHNAEPLTWDADCEANARIAAKKCTFEHFIPQGAGEGQNLFTVSGNAFNVTAGITESWYKGELEPMMPYFGQKDIPDEVFHRVGHLTQLVWKSTTRVGCVSLDCGGAMVVNDKSSTMNKYTVCNYSPAGNVGGEYAENVVAPISSTNLGSWTN</sequence>
<dbReference type="EMBL" id="ML976094">
    <property type="protein sequence ID" value="KAF1938842.1"/>
    <property type="molecule type" value="Genomic_DNA"/>
</dbReference>
<dbReference type="PANTHER" id="PTHR10334">
    <property type="entry name" value="CYSTEINE-RICH SECRETORY PROTEIN-RELATED"/>
    <property type="match status" value="1"/>
</dbReference>
<proteinExistence type="predicted"/>